<dbReference type="PROSITE" id="PS51000">
    <property type="entry name" value="HTH_DEOR_2"/>
    <property type="match status" value="1"/>
</dbReference>
<dbReference type="RefSeq" id="WP_344939299.1">
    <property type="nucleotide sequence ID" value="NZ_BAAAZG010000001.1"/>
</dbReference>
<feature type="region of interest" description="Disordered" evidence="4">
    <location>
        <begin position="244"/>
        <end position="270"/>
    </location>
</feature>
<dbReference type="EMBL" id="BAAAZG010000001">
    <property type="protein sequence ID" value="GAA4054438.1"/>
    <property type="molecule type" value="Genomic_DNA"/>
</dbReference>
<dbReference type="Gene3D" id="1.10.10.10">
    <property type="entry name" value="Winged helix-like DNA-binding domain superfamily/Winged helix DNA-binding domain"/>
    <property type="match status" value="1"/>
</dbReference>
<dbReference type="SMART" id="SM00420">
    <property type="entry name" value="HTH_DEOR"/>
    <property type="match status" value="1"/>
</dbReference>
<dbReference type="PANTHER" id="PTHR30363">
    <property type="entry name" value="HTH-TYPE TRANSCRIPTIONAL REGULATOR SRLR-RELATED"/>
    <property type="match status" value="1"/>
</dbReference>
<dbReference type="InterPro" id="IPR037171">
    <property type="entry name" value="NagB/RpiA_transferase-like"/>
</dbReference>
<name>A0ABP7UWA2_9ACTN</name>
<dbReference type="Pfam" id="PF08220">
    <property type="entry name" value="HTH_DeoR"/>
    <property type="match status" value="1"/>
</dbReference>
<dbReference type="SUPFAM" id="SSF100950">
    <property type="entry name" value="NagB/RpiA/CoA transferase-like"/>
    <property type="match status" value="1"/>
</dbReference>
<dbReference type="InterPro" id="IPR001034">
    <property type="entry name" value="DeoR_HTH"/>
</dbReference>
<evidence type="ECO:0000256" key="2">
    <source>
        <dbReference type="ARBA" id="ARBA00023125"/>
    </source>
</evidence>
<sequence>MTARRRPRAQTAERRDSLVREVRAGNGNIHELARRFGVSTSTVRRDLRELELSGEITRTYGGAVGGPQELPLRDKEHGRRREKEAIAAVAADLVDTGDVVLLDAGSTTARLARRLRDRTGITVVAAGLNAIALLAEAPGVELIVLGGRVRHPGEGVVGPFAEEQLRWIGPDKVFLGADGVTARGLCCPSPEQARLKHAMLHAGRATYVLADHSKIGAEPFAYWTPLDRPHTLIVDAAARPADLEPLPGTALLAPPDDQTDQPGRHPRSEP</sequence>
<dbReference type="PANTHER" id="PTHR30363:SF44">
    <property type="entry name" value="AGA OPERON TRANSCRIPTIONAL REPRESSOR-RELATED"/>
    <property type="match status" value="1"/>
</dbReference>
<evidence type="ECO:0000259" key="5">
    <source>
        <dbReference type="PROSITE" id="PS51000"/>
    </source>
</evidence>
<evidence type="ECO:0000256" key="3">
    <source>
        <dbReference type="ARBA" id="ARBA00023163"/>
    </source>
</evidence>
<dbReference type="InterPro" id="IPR036388">
    <property type="entry name" value="WH-like_DNA-bd_sf"/>
</dbReference>
<evidence type="ECO:0000256" key="4">
    <source>
        <dbReference type="SAM" id="MobiDB-lite"/>
    </source>
</evidence>
<dbReference type="Gene3D" id="3.40.50.1360">
    <property type="match status" value="1"/>
</dbReference>
<dbReference type="InterPro" id="IPR014036">
    <property type="entry name" value="DeoR-like_C"/>
</dbReference>
<feature type="domain" description="HTH deoR-type" evidence="5">
    <location>
        <begin position="10"/>
        <end position="65"/>
    </location>
</feature>
<comment type="caution">
    <text evidence="6">The sequence shown here is derived from an EMBL/GenBank/DDBJ whole genome shotgun (WGS) entry which is preliminary data.</text>
</comment>
<reference evidence="7" key="1">
    <citation type="journal article" date="2019" name="Int. J. Syst. Evol. Microbiol.">
        <title>The Global Catalogue of Microorganisms (GCM) 10K type strain sequencing project: providing services to taxonomists for standard genome sequencing and annotation.</title>
        <authorList>
            <consortium name="The Broad Institute Genomics Platform"/>
            <consortium name="The Broad Institute Genome Sequencing Center for Infectious Disease"/>
            <person name="Wu L."/>
            <person name="Ma J."/>
        </authorList>
    </citation>
    <scope>NUCLEOTIDE SEQUENCE [LARGE SCALE GENOMIC DNA]</scope>
    <source>
        <strain evidence="7">JCM 16702</strain>
    </source>
</reference>
<dbReference type="InterPro" id="IPR050313">
    <property type="entry name" value="Carb_Metab_HTH_regulators"/>
</dbReference>
<organism evidence="6 7">
    <name type="scientific">Actinomadura miaoliensis</name>
    <dbReference type="NCBI Taxonomy" id="430685"/>
    <lineage>
        <taxon>Bacteria</taxon>
        <taxon>Bacillati</taxon>
        <taxon>Actinomycetota</taxon>
        <taxon>Actinomycetes</taxon>
        <taxon>Streptosporangiales</taxon>
        <taxon>Thermomonosporaceae</taxon>
        <taxon>Actinomadura</taxon>
    </lineage>
</organism>
<dbReference type="SUPFAM" id="SSF46785">
    <property type="entry name" value="Winged helix' DNA-binding domain"/>
    <property type="match status" value="1"/>
</dbReference>
<dbReference type="PROSITE" id="PS00894">
    <property type="entry name" value="HTH_DEOR_1"/>
    <property type="match status" value="1"/>
</dbReference>
<protein>
    <submittedName>
        <fullName evidence="6">DeoR/GlpR family DNA-binding transcription regulator</fullName>
    </submittedName>
</protein>
<evidence type="ECO:0000313" key="6">
    <source>
        <dbReference type="EMBL" id="GAA4054438.1"/>
    </source>
</evidence>
<dbReference type="SMART" id="SM01134">
    <property type="entry name" value="DeoRC"/>
    <property type="match status" value="1"/>
</dbReference>
<dbReference type="Proteomes" id="UP001500683">
    <property type="component" value="Unassembled WGS sequence"/>
</dbReference>
<dbReference type="InterPro" id="IPR018356">
    <property type="entry name" value="Tscrpt_reg_HTH_DeoR_CS"/>
</dbReference>
<dbReference type="InterPro" id="IPR036390">
    <property type="entry name" value="WH_DNA-bd_sf"/>
</dbReference>
<proteinExistence type="predicted"/>
<evidence type="ECO:0000313" key="7">
    <source>
        <dbReference type="Proteomes" id="UP001500683"/>
    </source>
</evidence>
<gene>
    <name evidence="6" type="ORF">GCM10022214_01580</name>
</gene>
<keyword evidence="3" id="KW-0804">Transcription</keyword>
<dbReference type="GO" id="GO:0003677">
    <property type="term" value="F:DNA binding"/>
    <property type="evidence" value="ECO:0007669"/>
    <property type="project" value="UniProtKB-KW"/>
</dbReference>
<dbReference type="PRINTS" id="PR00037">
    <property type="entry name" value="HTHLACR"/>
</dbReference>
<accession>A0ABP7UWA2</accession>
<keyword evidence="7" id="KW-1185">Reference proteome</keyword>
<evidence type="ECO:0000256" key="1">
    <source>
        <dbReference type="ARBA" id="ARBA00023015"/>
    </source>
</evidence>
<keyword evidence="1" id="KW-0805">Transcription regulation</keyword>
<keyword evidence="2 6" id="KW-0238">DNA-binding</keyword>
<dbReference type="Pfam" id="PF00455">
    <property type="entry name" value="DeoRC"/>
    <property type="match status" value="1"/>
</dbReference>